<name>A0A1V2IHI2_9ACTN</name>
<dbReference type="GO" id="GO:0003700">
    <property type="term" value="F:DNA-binding transcription factor activity"/>
    <property type="evidence" value="ECO:0007669"/>
    <property type="project" value="InterPro"/>
</dbReference>
<evidence type="ECO:0000256" key="2">
    <source>
        <dbReference type="ARBA" id="ARBA00023015"/>
    </source>
</evidence>
<dbReference type="EMBL" id="MOMC01000009">
    <property type="protein sequence ID" value="ONH32638.1"/>
    <property type="molecule type" value="Genomic_DNA"/>
</dbReference>
<dbReference type="InterPro" id="IPR009061">
    <property type="entry name" value="DNA-bd_dom_put_sf"/>
</dbReference>
<evidence type="ECO:0000256" key="4">
    <source>
        <dbReference type="ARBA" id="ARBA00023163"/>
    </source>
</evidence>
<reference evidence="7" key="1">
    <citation type="submission" date="2016-10" db="EMBL/GenBank/DDBJ databases">
        <title>Frankia sp. NRRL B-16386 Genome sequencing.</title>
        <authorList>
            <person name="Ghodhbane-Gtari F."/>
            <person name="Swanson E."/>
            <person name="Gueddou A."/>
            <person name="Hezbri K."/>
            <person name="Ktari K."/>
            <person name="Nouioui I."/>
            <person name="Morris K."/>
            <person name="Simpson S."/>
            <person name="Abebe-Akele F."/>
            <person name="Thomas K."/>
            <person name="Gtari M."/>
            <person name="Tisa L.S."/>
        </authorList>
    </citation>
    <scope>NUCLEOTIDE SEQUENCE [LARGE SCALE GENOMIC DNA]</scope>
    <source>
        <strain evidence="7">NRRL B-16386</strain>
    </source>
</reference>
<keyword evidence="7" id="KW-1185">Reference proteome</keyword>
<keyword evidence="2" id="KW-0805">Transcription regulation</keyword>
<protein>
    <recommendedName>
        <fullName evidence="5">HTH merR-type domain-containing protein</fullName>
    </recommendedName>
</protein>
<gene>
    <name evidence="6" type="ORF">BL253_04860</name>
</gene>
<feature type="domain" description="HTH merR-type" evidence="5">
    <location>
        <begin position="5"/>
        <end position="74"/>
    </location>
</feature>
<dbReference type="Pfam" id="PF13411">
    <property type="entry name" value="MerR_1"/>
    <property type="match status" value="1"/>
</dbReference>
<dbReference type="PRINTS" id="PR00040">
    <property type="entry name" value="HTHMERR"/>
</dbReference>
<proteinExistence type="predicted"/>
<dbReference type="SUPFAM" id="SSF46955">
    <property type="entry name" value="Putative DNA-binding domain"/>
    <property type="match status" value="1"/>
</dbReference>
<dbReference type="AlphaFoldDB" id="A0A1V2IHI2"/>
<dbReference type="GO" id="GO:0003677">
    <property type="term" value="F:DNA binding"/>
    <property type="evidence" value="ECO:0007669"/>
    <property type="project" value="UniProtKB-KW"/>
</dbReference>
<evidence type="ECO:0000256" key="1">
    <source>
        <dbReference type="ARBA" id="ARBA00022491"/>
    </source>
</evidence>
<dbReference type="OrthoDB" id="9802039at2"/>
<dbReference type="Proteomes" id="UP000188929">
    <property type="component" value="Unassembled WGS sequence"/>
</dbReference>
<accession>A0A1V2IHI2</accession>
<evidence type="ECO:0000313" key="6">
    <source>
        <dbReference type="EMBL" id="ONH32638.1"/>
    </source>
</evidence>
<evidence type="ECO:0000256" key="3">
    <source>
        <dbReference type="ARBA" id="ARBA00023125"/>
    </source>
</evidence>
<dbReference type="RefSeq" id="WP_076813944.1">
    <property type="nucleotide sequence ID" value="NZ_MOMC01000009.1"/>
</dbReference>
<evidence type="ECO:0000313" key="7">
    <source>
        <dbReference type="Proteomes" id="UP000188929"/>
    </source>
</evidence>
<dbReference type="PROSITE" id="PS00552">
    <property type="entry name" value="HTH_MERR_1"/>
    <property type="match status" value="1"/>
</dbReference>
<dbReference type="PANTHER" id="PTHR30204:SF69">
    <property type="entry name" value="MERR-FAMILY TRANSCRIPTIONAL REGULATOR"/>
    <property type="match status" value="1"/>
</dbReference>
<dbReference type="SMART" id="SM00422">
    <property type="entry name" value="HTH_MERR"/>
    <property type="match status" value="1"/>
</dbReference>
<keyword evidence="4" id="KW-0804">Transcription</keyword>
<sequence>MSEQGLRSGELAAAAGVNGQTLRYYERRGLLDEPVRTPGGHRLYPAEAATLLALIKAAQRIGFTLDEVAELVDAGRRRHPTGALKERAVAKLDEIDTKIGHLQTIRDVLAGVVDIPRGLRIGGFRPPRSSLTPRRVFGAHRDRPTSTRFEPVSLLKDVDVGSSRTPLQLARQARTIWQC</sequence>
<dbReference type="PROSITE" id="PS50937">
    <property type="entry name" value="HTH_MERR_2"/>
    <property type="match status" value="1"/>
</dbReference>
<dbReference type="InterPro" id="IPR000551">
    <property type="entry name" value="MerR-type_HTH_dom"/>
</dbReference>
<dbReference type="STRING" id="1834516.BL253_04860"/>
<dbReference type="InterPro" id="IPR047057">
    <property type="entry name" value="MerR_fam"/>
</dbReference>
<comment type="caution">
    <text evidence="6">The sequence shown here is derived from an EMBL/GenBank/DDBJ whole genome shotgun (WGS) entry which is preliminary data.</text>
</comment>
<keyword evidence="1" id="KW-0678">Repressor</keyword>
<organism evidence="6 7">
    <name type="scientific">Pseudofrankia asymbiotica</name>
    <dbReference type="NCBI Taxonomy" id="1834516"/>
    <lineage>
        <taxon>Bacteria</taxon>
        <taxon>Bacillati</taxon>
        <taxon>Actinomycetota</taxon>
        <taxon>Actinomycetes</taxon>
        <taxon>Frankiales</taxon>
        <taxon>Frankiaceae</taxon>
        <taxon>Pseudofrankia</taxon>
    </lineage>
</organism>
<dbReference type="PANTHER" id="PTHR30204">
    <property type="entry name" value="REDOX-CYCLING DRUG-SENSING TRANSCRIPTIONAL ACTIVATOR SOXR"/>
    <property type="match status" value="1"/>
</dbReference>
<dbReference type="Gene3D" id="1.10.1660.10">
    <property type="match status" value="1"/>
</dbReference>
<evidence type="ECO:0000259" key="5">
    <source>
        <dbReference type="PROSITE" id="PS50937"/>
    </source>
</evidence>
<keyword evidence="3" id="KW-0238">DNA-binding</keyword>